<evidence type="ECO:0000259" key="1">
    <source>
        <dbReference type="Pfam" id="PF00903"/>
    </source>
</evidence>
<accession>A0A1Q4VEC7</accession>
<dbReference type="Proteomes" id="UP000186455">
    <property type="component" value="Unassembled WGS sequence"/>
</dbReference>
<dbReference type="InterPro" id="IPR004360">
    <property type="entry name" value="Glyas_Fos-R_dOase_dom"/>
</dbReference>
<proteinExistence type="predicted"/>
<sequence length="264" mass="27333">MTLSLDAMGLGVPEVEDARTFYTTTFAPTADDRGRHVNLDMHGTGQVALYGTEALAADAGKDAEPASGFRGYMMTFIVKQPTEVKNVVDAAVQGGAKVLKPAKKSLFGAFSAVYQAPDGSIWKVAAPTKKDKGPAASPAVPTETAALLGVADMKAAKAFYEALGMKVDKDYKHYADFHPDAGSCRLGLMPRGTLAKDAGVEDGGSGFRAAVLHRRAGSRAEVDTTLAAAAASGGLIAVEAGETGDGYSGHFSDPDGFLWKVTAA</sequence>
<feature type="domain" description="Glyoxalase/fosfomycin resistance/dioxygenase" evidence="1">
    <location>
        <begin position="147"/>
        <end position="260"/>
    </location>
</feature>
<dbReference type="InterPro" id="IPR029068">
    <property type="entry name" value="Glyas_Bleomycin-R_OHBP_Dase"/>
</dbReference>
<keyword evidence="3" id="KW-1185">Reference proteome</keyword>
<protein>
    <recommendedName>
        <fullName evidence="1">Glyoxalase/fosfomycin resistance/dioxygenase domain-containing protein</fullName>
    </recommendedName>
</protein>
<dbReference type="STRING" id="1048205.AB852_05955"/>
<dbReference type="RefSeq" id="WP_073784313.1">
    <property type="nucleotide sequence ID" value="NZ_CP109290.1"/>
</dbReference>
<comment type="caution">
    <text evidence="2">The sequence shown here is derived from an EMBL/GenBank/DDBJ whole genome shotgun (WGS) entry which is preliminary data.</text>
</comment>
<evidence type="ECO:0000313" key="3">
    <source>
        <dbReference type="Proteomes" id="UP000186455"/>
    </source>
</evidence>
<name>A0A1Q4VEC7_9ACTN</name>
<dbReference type="SUPFAM" id="SSF54593">
    <property type="entry name" value="Glyoxalase/Bleomycin resistance protein/Dihydroxybiphenyl dioxygenase"/>
    <property type="match status" value="2"/>
</dbReference>
<evidence type="ECO:0000313" key="2">
    <source>
        <dbReference type="EMBL" id="OKH96187.1"/>
    </source>
</evidence>
<dbReference type="AlphaFoldDB" id="A0A1Q4VEC7"/>
<gene>
    <name evidence="2" type="ORF">AB852_05955</name>
</gene>
<dbReference type="PANTHER" id="PTHR36503:SF1">
    <property type="entry name" value="BLR2520 PROTEIN"/>
    <property type="match status" value="1"/>
</dbReference>
<dbReference type="Gene3D" id="3.10.180.10">
    <property type="entry name" value="2,3-Dihydroxybiphenyl 1,2-Dioxygenase, domain 1"/>
    <property type="match status" value="2"/>
</dbReference>
<dbReference type="PANTHER" id="PTHR36503">
    <property type="entry name" value="BLR2520 PROTEIN"/>
    <property type="match status" value="1"/>
</dbReference>
<dbReference type="EMBL" id="LFBV01000001">
    <property type="protein sequence ID" value="OKH96187.1"/>
    <property type="molecule type" value="Genomic_DNA"/>
</dbReference>
<organism evidence="2 3">
    <name type="scientific">Streptomyces uncialis</name>
    <dbReference type="NCBI Taxonomy" id="1048205"/>
    <lineage>
        <taxon>Bacteria</taxon>
        <taxon>Bacillati</taxon>
        <taxon>Actinomycetota</taxon>
        <taxon>Actinomycetes</taxon>
        <taxon>Kitasatosporales</taxon>
        <taxon>Streptomycetaceae</taxon>
        <taxon>Streptomyces</taxon>
    </lineage>
</organism>
<dbReference type="Pfam" id="PF00903">
    <property type="entry name" value="Glyoxalase"/>
    <property type="match status" value="1"/>
</dbReference>
<dbReference type="GeneID" id="96792661"/>
<reference evidence="2 3" key="1">
    <citation type="submission" date="2015-06" db="EMBL/GenBank/DDBJ databases">
        <title>Cloning and characterization of the uncialamcin biosynthetic gene cluster.</title>
        <authorList>
            <person name="Yan X."/>
            <person name="Huang T."/>
            <person name="Ge H."/>
            <person name="Shen B."/>
        </authorList>
    </citation>
    <scope>NUCLEOTIDE SEQUENCE [LARGE SCALE GENOMIC DNA]</scope>
    <source>
        <strain evidence="2 3">DCA2648</strain>
    </source>
</reference>